<evidence type="ECO:0000313" key="2">
    <source>
        <dbReference type="EMBL" id="EUC53569.1"/>
    </source>
</evidence>
<accession>X8IWJ5</accession>
<dbReference type="AlphaFoldDB" id="X8IWJ5"/>
<gene>
    <name evidence="2" type="ORF">RSOL_011660</name>
</gene>
<organism evidence="2 3">
    <name type="scientific">Rhizoctonia solani AG-3 Rhs1AP</name>
    <dbReference type="NCBI Taxonomy" id="1086054"/>
    <lineage>
        <taxon>Eukaryota</taxon>
        <taxon>Fungi</taxon>
        <taxon>Dikarya</taxon>
        <taxon>Basidiomycota</taxon>
        <taxon>Agaricomycotina</taxon>
        <taxon>Agaricomycetes</taxon>
        <taxon>Cantharellales</taxon>
        <taxon>Ceratobasidiaceae</taxon>
        <taxon>Rhizoctonia</taxon>
    </lineage>
</organism>
<feature type="compositionally biased region" description="Basic residues" evidence="1">
    <location>
        <begin position="92"/>
        <end position="106"/>
    </location>
</feature>
<name>X8IWJ5_9AGAM</name>
<sequence>MRWRVLCSCWMTKHTKNNEARIPESVGTSPVRGSGWLRLSGLCSARGDWRRLKKRIDTSWGSGWQSGMMMRVTSRFISTVLDGDKPASASWPRKHKRTTRRAHWKNAKPNTSDSSLKPFSHDKWTKCVRWPKNNARRDYSSTMVRLPDWPFLPWKRRKKKKKRRRKWWPSRWRCLDRKRKKRRPDDEGEETWSS</sequence>
<dbReference type="EMBL" id="JATN01000322">
    <property type="protein sequence ID" value="EUC53569.1"/>
    <property type="molecule type" value="Genomic_DNA"/>
</dbReference>
<proteinExistence type="predicted"/>
<evidence type="ECO:0000256" key="1">
    <source>
        <dbReference type="SAM" id="MobiDB-lite"/>
    </source>
</evidence>
<dbReference type="Proteomes" id="UP000030108">
    <property type="component" value="Unassembled WGS sequence"/>
</dbReference>
<protein>
    <submittedName>
        <fullName evidence="2">Uncharacterized protein</fullName>
    </submittedName>
</protein>
<feature type="region of interest" description="Disordered" evidence="1">
    <location>
        <begin position="85"/>
        <end position="116"/>
    </location>
</feature>
<reference evidence="3" key="1">
    <citation type="journal article" date="2014" name="Genome Announc.">
        <title>Draft genome sequence of the plant-pathogenic soil fungus Rhizoctonia solani anastomosis group 3 strain Rhs1AP.</title>
        <authorList>
            <person name="Cubeta M.A."/>
            <person name="Thomas E."/>
            <person name="Dean R.A."/>
            <person name="Jabaji S."/>
            <person name="Neate S.M."/>
            <person name="Tavantzis S."/>
            <person name="Toda T."/>
            <person name="Vilgalys R."/>
            <person name="Bharathan N."/>
            <person name="Fedorova-Abrams N."/>
            <person name="Pakala S.B."/>
            <person name="Pakala S.M."/>
            <person name="Zafar N."/>
            <person name="Joardar V."/>
            <person name="Losada L."/>
            <person name="Nierman W.C."/>
        </authorList>
    </citation>
    <scope>NUCLEOTIDE SEQUENCE [LARGE SCALE GENOMIC DNA]</scope>
    <source>
        <strain evidence="3">AG-3</strain>
    </source>
</reference>
<evidence type="ECO:0000313" key="3">
    <source>
        <dbReference type="Proteomes" id="UP000030108"/>
    </source>
</evidence>
<comment type="caution">
    <text evidence="2">The sequence shown here is derived from an EMBL/GenBank/DDBJ whole genome shotgun (WGS) entry which is preliminary data.</text>
</comment>